<dbReference type="GO" id="GO:0008188">
    <property type="term" value="F:neuropeptide receptor activity"/>
    <property type="evidence" value="ECO:0007669"/>
    <property type="project" value="TreeGrafter"/>
</dbReference>
<keyword evidence="7" id="KW-0807">Transducer</keyword>
<evidence type="ECO:0000256" key="2">
    <source>
        <dbReference type="ARBA" id="ARBA00022692"/>
    </source>
</evidence>
<evidence type="ECO:0000256" key="5">
    <source>
        <dbReference type="ARBA" id="ARBA00023136"/>
    </source>
</evidence>
<keyword evidence="4" id="KW-0297">G-protein coupled receptor</keyword>
<dbReference type="PANTHER" id="PTHR24243">
    <property type="entry name" value="G-PROTEIN COUPLED RECEPTOR"/>
    <property type="match status" value="1"/>
</dbReference>
<keyword evidence="5 8" id="KW-0472">Membrane</keyword>
<evidence type="ECO:0000256" key="3">
    <source>
        <dbReference type="ARBA" id="ARBA00022989"/>
    </source>
</evidence>
<accession>A0A8S2N1U2</accession>
<evidence type="ECO:0000256" key="8">
    <source>
        <dbReference type="SAM" id="Phobius"/>
    </source>
</evidence>
<dbReference type="Gene3D" id="1.20.1070.10">
    <property type="entry name" value="Rhodopsin 7-helix transmembrane proteins"/>
    <property type="match status" value="1"/>
</dbReference>
<feature type="non-terminal residue" evidence="10">
    <location>
        <position position="1"/>
    </location>
</feature>
<keyword evidence="2 8" id="KW-0812">Transmembrane</keyword>
<keyword evidence="3 8" id="KW-1133">Transmembrane helix</keyword>
<keyword evidence="6" id="KW-0675">Receptor</keyword>
<dbReference type="InterPro" id="IPR017452">
    <property type="entry name" value="GPCR_Rhodpsn_7TM"/>
</dbReference>
<evidence type="ECO:0000256" key="6">
    <source>
        <dbReference type="ARBA" id="ARBA00023170"/>
    </source>
</evidence>
<gene>
    <name evidence="10" type="ORF">BYL167_LOCUS12730</name>
</gene>
<evidence type="ECO:0000313" key="11">
    <source>
        <dbReference type="Proteomes" id="UP000681967"/>
    </source>
</evidence>
<dbReference type="PROSITE" id="PS50262">
    <property type="entry name" value="G_PROTEIN_RECEP_F1_2"/>
    <property type="match status" value="1"/>
</dbReference>
<dbReference type="PANTHER" id="PTHR24243:SF208">
    <property type="entry name" value="PYROKININ-1 RECEPTOR"/>
    <property type="match status" value="1"/>
</dbReference>
<feature type="domain" description="G-protein coupled receptors family 1 profile" evidence="9">
    <location>
        <begin position="1"/>
        <end position="58"/>
    </location>
</feature>
<sequence length="145" mass="17302">AVVIAFIICYAPLHIQRLITSRLNPAHLSLVQQRAITIFYFISGLFYYIGSTVNPIFYHLFSRKYRLAFNRTMKKILHCKRRRQKQNLERAKKLSLLRHHPNTTSRLRRKPTAPIYRPSNRLNINSDRRKLLRISSSPYAQERMH</sequence>
<dbReference type="GO" id="GO:0005886">
    <property type="term" value="C:plasma membrane"/>
    <property type="evidence" value="ECO:0007669"/>
    <property type="project" value="TreeGrafter"/>
</dbReference>
<evidence type="ECO:0000313" key="10">
    <source>
        <dbReference type="EMBL" id="CAF3983244.1"/>
    </source>
</evidence>
<dbReference type="SUPFAM" id="SSF81321">
    <property type="entry name" value="Family A G protein-coupled receptor-like"/>
    <property type="match status" value="1"/>
</dbReference>
<reference evidence="10" key="1">
    <citation type="submission" date="2021-02" db="EMBL/GenBank/DDBJ databases">
        <authorList>
            <person name="Nowell W R."/>
        </authorList>
    </citation>
    <scope>NUCLEOTIDE SEQUENCE</scope>
</reference>
<proteinExistence type="predicted"/>
<evidence type="ECO:0000256" key="7">
    <source>
        <dbReference type="ARBA" id="ARBA00023224"/>
    </source>
</evidence>
<comment type="subcellular location">
    <subcellularLocation>
        <location evidence="1">Membrane</location>
        <topology evidence="1">Multi-pass membrane protein</topology>
    </subcellularLocation>
</comment>
<dbReference type="EMBL" id="CAJOBH010004254">
    <property type="protein sequence ID" value="CAF3983244.1"/>
    <property type="molecule type" value="Genomic_DNA"/>
</dbReference>
<evidence type="ECO:0000256" key="1">
    <source>
        <dbReference type="ARBA" id="ARBA00004141"/>
    </source>
</evidence>
<evidence type="ECO:0000259" key="9">
    <source>
        <dbReference type="PROSITE" id="PS50262"/>
    </source>
</evidence>
<evidence type="ECO:0000256" key="4">
    <source>
        <dbReference type="ARBA" id="ARBA00023040"/>
    </source>
</evidence>
<organism evidence="10 11">
    <name type="scientific">Rotaria magnacalcarata</name>
    <dbReference type="NCBI Taxonomy" id="392030"/>
    <lineage>
        <taxon>Eukaryota</taxon>
        <taxon>Metazoa</taxon>
        <taxon>Spiralia</taxon>
        <taxon>Gnathifera</taxon>
        <taxon>Rotifera</taxon>
        <taxon>Eurotatoria</taxon>
        <taxon>Bdelloidea</taxon>
        <taxon>Philodinida</taxon>
        <taxon>Philodinidae</taxon>
        <taxon>Rotaria</taxon>
    </lineage>
</organism>
<name>A0A8S2N1U2_9BILA</name>
<comment type="caution">
    <text evidence="10">The sequence shown here is derived from an EMBL/GenBank/DDBJ whole genome shotgun (WGS) entry which is preliminary data.</text>
</comment>
<dbReference type="AlphaFoldDB" id="A0A8S2N1U2"/>
<dbReference type="Proteomes" id="UP000681967">
    <property type="component" value="Unassembled WGS sequence"/>
</dbReference>
<feature type="transmembrane region" description="Helical" evidence="8">
    <location>
        <begin position="38"/>
        <end position="61"/>
    </location>
</feature>
<protein>
    <recommendedName>
        <fullName evidence="9">G-protein coupled receptors family 1 profile domain-containing protein</fullName>
    </recommendedName>
</protein>